<gene>
    <name evidence="3" type="ORF">KILIM_090_00070</name>
</gene>
<accession>K6XGJ8</accession>
<evidence type="ECO:0000313" key="3">
    <source>
        <dbReference type="EMBL" id="GAB97954.1"/>
    </source>
</evidence>
<comment type="caution">
    <text evidence="3">The sequence shown here is derived from an EMBL/GenBank/DDBJ whole genome shotgun (WGS) entry which is preliminary data.</text>
</comment>
<keyword evidence="4" id="KW-1185">Reference proteome</keyword>
<proteinExistence type="predicted"/>
<dbReference type="PANTHER" id="PTHR43002">
    <property type="entry name" value="GLYCOGEN DEBRANCHING ENZYME"/>
    <property type="match status" value="1"/>
</dbReference>
<dbReference type="AlphaFoldDB" id="K6XGJ8"/>
<dbReference type="RefSeq" id="WP_006594486.1">
    <property type="nucleotide sequence ID" value="NZ_BAHD01000090.1"/>
</dbReference>
<dbReference type="SUPFAM" id="SSF51445">
    <property type="entry name" value="(Trans)glycosidases"/>
    <property type="match status" value="1"/>
</dbReference>
<evidence type="ECO:0000259" key="2">
    <source>
        <dbReference type="Pfam" id="PF21156"/>
    </source>
</evidence>
<dbReference type="Proteomes" id="UP000008366">
    <property type="component" value="Unassembled WGS sequence"/>
</dbReference>
<name>K6XGJ8_9MICO</name>
<sequence>MHVDGFRFDEGTVLARNLAGQPDSYAHVIWDIELSETLEDTKLIAEAWDAGGDYEIGHFPGFRWAEWNGRFRDDVRGFVRGDSGLAGAVATRMLGSSDLYQWSRHAPVNSINFVTCHDGFTLNDLVSYNQKHNEANGEGNRDGNDDNLSWNCGAEGPTDDAAIDSLRERQIRNLTAIQMLSFGVPMITAGDEMRRTQQGNNNAYCQDNEISWIDWSLADTNEDMVEFFRRIIAFRLTHDCLRPCDWHQGAPNARGSAEVHWHGRRLDEPDWSADSRTIAYTLGGVGGQPDVHVMVNMHWEGADFALPTGREWRRALDTAIAGRDAVSPPGAEPAIDGDHYLVTSRSVVVLIGT</sequence>
<dbReference type="InterPro" id="IPR048650">
    <property type="entry name" value="ISOA1-3-like_C"/>
</dbReference>
<dbReference type="SUPFAM" id="SSF51011">
    <property type="entry name" value="Glycosyl hydrolase domain"/>
    <property type="match status" value="1"/>
</dbReference>
<protein>
    <submittedName>
        <fullName evidence="3">Putative glycogen debranching enzyme (Fragmenet)</fullName>
    </submittedName>
</protein>
<feature type="region of interest" description="Disordered" evidence="1">
    <location>
        <begin position="133"/>
        <end position="153"/>
    </location>
</feature>
<dbReference type="Gene3D" id="2.60.40.1180">
    <property type="entry name" value="Golgi alpha-mannosidase II"/>
    <property type="match status" value="1"/>
</dbReference>
<evidence type="ECO:0000256" key="1">
    <source>
        <dbReference type="SAM" id="MobiDB-lite"/>
    </source>
</evidence>
<evidence type="ECO:0000313" key="4">
    <source>
        <dbReference type="Proteomes" id="UP000008366"/>
    </source>
</evidence>
<dbReference type="InterPro" id="IPR013780">
    <property type="entry name" value="Glyco_hydro_b"/>
</dbReference>
<dbReference type="EMBL" id="BAHD01000090">
    <property type="protein sequence ID" value="GAB97954.1"/>
    <property type="molecule type" value="Genomic_DNA"/>
</dbReference>
<dbReference type="InterPro" id="IPR017853">
    <property type="entry name" value="GH"/>
</dbReference>
<dbReference type="Pfam" id="PF21156">
    <property type="entry name" value="ISOA1-3_C"/>
    <property type="match status" value="1"/>
</dbReference>
<reference evidence="3 4" key="1">
    <citation type="submission" date="2012-08" db="EMBL/GenBank/DDBJ databases">
        <title>Whole genome shotgun sequence of Kineosphaera limosa NBRC 100340.</title>
        <authorList>
            <person name="Yoshida I."/>
            <person name="Isaki S."/>
            <person name="Hosoyama A."/>
            <person name="Tsuchikane K."/>
            <person name="Katsumata H."/>
            <person name="Ando Y."/>
            <person name="Ohji S."/>
            <person name="Hamada M."/>
            <person name="Tamura T."/>
            <person name="Yamazoe A."/>
            <person name="Yamazaki S."/>
            <person name="Fujita N."/>
        </authorList>
    </citation>
    <scope>NUCLEOTIDE SEQUENCE [LARGE SCALE GENOMIC DNA]</scope>
    <source>
        <strain evidence="3 4">NBRC 100340</strain>
    </source>
</reference>
<feature type="domain" description="Isoamylase 1-3-like C-terminal" evidence="2">
    <location>
        <begin position="260"/>
        <end position="319"/>
    </location>
</feature>
<dbReference type="STRING" id="1184609.KILIM_090_00070"/>
<dbReference type="eggNOG" id="COG1523">
    <property type="taxonomic scope" value="Bacteria"/>
</dbReference>
<dbReference type="Gene3D" id="3.20.20.80">
    <property type="entry name" value="Glycosidases"/>
    <property type="match status" value="1"/>
</dbReference>
<organism evidence="3 4">
    <name type="scientific">Kineosphaera limosa NBRC 100340</name>
    <dbReference type="NCBI Taxonomy" id="1184609"/>
    <lineage>
        <taxon>Bacteria</taxon>
        <taxon>Bacillati</taxon>
        <taxon>Actinomycetota</taxon>
        <taxon>Actinomycetes</taxon>
        <taxon>Micrococcales</taxon>
        <taxon>Dermatophilaceae</taxon>
        <taxon>Kineosphaera</taxon>
    </lineage>
</organism>
<feature type="compositionally biased region" description="Basic and acidic residues" evidence="1">
    <location>
        <begin position="133"/>
        <end position="144"/>
    </location>
</feature>